<dbReference type="HOGENOM" id="CLU_2140591_0_0_9"/>
<comment type="similarity">
    <text evidence="1">Belongs to the short-chain dehydrogenases/reductases (SDR) family.</text>
</comment>
<gene>
    <name evidence="4" type="ORF">HMPREF9698_00403</name>
</gene>
<dbReference type="EMBL" id="AGXA01000005">
    <property type="protein sequence ID" value="EKU94091.1"/>
    <property type="molecule type" value="Genomic_DNA"/>
</dbReference>
<keyword evidence="3" id="KW-1133">Transmembrane helix</keyword>
<dbReference type="Pfam" id="PF00106">
    <property type="entry name" value="adh_short"/>
    <property type="match status" value="1"/>
</dbReference>
<keyword evidence="5" id="KW-1185">Reference proteome</keyword>
<feature type="transmembrane region" description="Helical" evidence="3">
    <location>
        <begin position="77"/>
        <end position="98"/>
    </location>
</feature>
<dbReference type="SUPFAM" id="SSF51735">
    <property type="entry name" value="NAD(P)-binding Rossmann-fold domains"/>
    <property type="match status" value="1"/>
</dbReference>
<dbReference type="RefSeq" id="WP_003776835.1">
    <property type="nucleotide sequence ID" value="NZ_JH992957.1"/>
</dbReference>
<dbReference type="AlphaFoldDB" id="K9EDX2"/>
<evidence type="ECO:0000313" key="4">
    <source>
        <dbReference type="EMBL" id="EKU94091.1"/>
    </source>
</evidence>
<dbReference type="CDD" id="cd05233">
    <property type="entry name" value="SDR_c"/>
    <property type="match status" value="1"/>
</dbReference>
<proteinExistence type="inferred from homology"/>
<dbReference type="PANTHER" id="PTHR43669:SF3">
    <property type="entry name" value="ALCOHOL DEHYDROGENASE, PUTATIVE (AFU_ORTHOLOGUE AFUA_3G03445)-RELATED"/>
    <property type="match status" value="1"/>
</dbReference>
<dbReference type="PANTHER" id="PTHR43669">
    <property type="entry name" value="5-KETO-D-GLUCONATE 5-REDUCTASE"/>
    <property type="match status" value="1"/>
</dbReference>
<evidence type="ECO:0000313" key="5">
    <source>
        <dbReference type="Proteomes" id="UP000009875"/>
    </source>
</evidence>
<evidence type="ECO:0000256" key="3">
    <source>
        <dbReference type="SAM" id="Phobius"/>
    </source>
</evidence>
<accession>K9EDX2</accession>
<organism evidence="4 5">
    <name type="scientific">Alloiococcus otitis ATCC 51267</name>
    <dbReference type="NCBI Taxonomy" id="883081"/>
    <lineage>
        <taxon>Bacteria</taxon>
        <taxon>Bacillati</taxon>
        <taxon>Bacillota</taxon>
        <taxon>Bacilli</taxon>
        <taxon>Lactobacillales</taxon>
        <taxon>Carnobacteriaceae</taxon>
        <taxon>Alloiococcus</taxon>
    </lineage>
</organism>
<dbReference type="GO" id="GO:0016491">
    <property type="term" value="F:oxidoreductase activity"/>
    <property type="evidence" value="ECO:0007669"/>
    <property type="project" value="UniProtKB-KW"/>
</dbReference>
<reference evidence="4 5" key="1">
    <citation type="submission" date="2012-09" db="EMBL/GenBank/DDBJ databases">
        <title>The Genome Sequence of Alloiococcus otitis ATCC 51267.</title>
        <authorList>
            <consortium name="The Broad Institute Genome Sequencing Platform"/>
            <person name="Earl A."/>
            <person name="Ward D."/>
            <person name="Feldgarden M."/>
            <person name="Gevers D."/>
            <person name="Huys G."/>
            <person name="Walker B."/>
            <person name="Young S.K."/>
            <person name="Zeng Q."/>
            <person name="Gargeya S."/>
            <person name="Fitzgerald M."/>
            <person name="Haas B."/>
            <person name="Abouelleil A."/>
            <person name="Alvarado L."/>
            <person name="Arachchi H.M."/>
            <person name="Berlin A.M."/>
            <person name="Chapman S.B."/>
            <person name="Goldberg J."/>
            <person name="Griggs A."/>
            <person name="Gujja S."/>
            <person name="Hansen M."/>
            <person name="Howarth C."/>
            <person name="Imamovic A."/>
            <person name="Larimer J."/>
            <person name="McCowen C."/>
            <person name="Montmayeur A."/>
            <person name="Murphy C."/>
            <person name="Neiman D."/>
            <person name="Pearson M."/>
            <person name="Priest M."/>
            <person name="Roberts A."/>
            <person name="Saif S."/>
            <person name="Shea T."/>
            <person name="Sisk P."/>
            <person name="Sykes S."/>
            <person name="Wortman J."/>
            <person name="Nusbaum C."/>
            <person name="Birren B."/>
        </authorList>
    </citation>
    <scope>NUCLEOTIDE SEQUENCE [LARGE SCALE GENOMIC DNA]</scope>
    <source>
        <strain evidence="4 5">ATCC 51267</strain>
    </source>
</reference>
<dbReference type="InterPro" id="IPR036291">
    <property type="entry name" value="NAD(P)-bd_dom_sf"/>
</dbReference>
<evidence type="ECO:0000256" key="1">
    <source>
        <dbReference type="ARBA" id="ARBA00006484"/>
    </source>
</evidence>
<dbReference type="InterPro" id="IPR002347">
    <property type="entry name" value="SDR_fam"/>
</dbReference>
<keyword evidence="3" id="KW-0472">Membrane</keyword>
<protein>
    <submittedName>
        <fullName evidence="4">Uncharacterized protein</fullName>
    </submittedName>
</protein>
<dbReference type="Gene3D" id="3.40.50.720">
    <property type="entry name" value="NAD(P)-binding Rossmann-like Domain"/>
    <property type="match status" value="1"/>
</dbReference>
<dbReference type="STRING" id="883081.HMPREF9698_00403"/>
<name>K9EDX2_9LACT</name>
<evidence type="ECO:0000256" key="2">
    <source>
        <dbReference type="ARBA" id="ARBA00023002"/>
    </source>
</evidence>
<comment type="caution">
    <text evidence="4">The sequence shown here is derived from an EMBL/GenBank/DDBJ whole genome shotgun (WGS) entry which is preliminary data.</text>
</comment>
<keyword evidence="3" id="KW-0812">Transmembrane</keyword>
<keyword evidence="2" id="KW-0560">Oxidoreductase</keyword>
<sequence length="112" mass="12491">MSRFEGKNVVITGGSGGIGKVTAKDFLQEGGNVALVDISQEALNESREELKEFGKVITIVADVTKEEDVKHYVQKPLMNFLVSTFSLTMLVLKARLLLFMNKVLRTLLKSWM</sequence>
<dbReference type="eggNOG" id="COG1028">
    <property type="taxonomic scope" value="Bacteria"/>
</dbReference>
<dbReference type="Proteomes" id="UP000009875">
    <property type="component" value="Unassembled WGS sequence"/>
</dbReference>